<feature type="compositionally biased region" description="Basic and acidic residues" evidence="1">
    <location>
        <begin position="100"/>
        <end position="114"/>
    </location>
</feature>
<organism evidence="2 3">
    <name type="scientific">Romanomermis culicivorax</name>
    <name type="common">Nematode worm</name>
    <dbReference type="NCBI Taxonomy" id="13658"/>
    <lineage>
        <taxon>Eukaryota</taxon>
        <taxon>Metazoa</taxon>
        <taxon>Ecdysozoa</taxon>
        <taxon>Nematoda</taxon>
        <taxon>Enoplea</taxon>
        <taxon>Dorylaimia</taxon>
        <taxon>Mermithida</taxon>
        <taxon>Mermithoidea</taxon>
        <taxon>Mermithidae</taxon>
        <taxon>Romanomermis</taxon>
    </lineage>
</organism>
<dbReference type="Proteomes" id="UP000887565">
    <property type="component" value="Unplaced"/>
</dbReference>
<accession>A0A915ILD4</accession>
<dbReference type="AlphaFoldDB" id="A0A915ILD4"/>
<keyword evidence="2" id="KW-1185">Reference proteome</keyword>
<evidence type="ECO:0000256" key="1">
    <source>
        <dbReference type="SAM" id="MobiDB-lite"/>
    </source>
</evidence>
<protein>
    <submittedName>
        <fullName evidence="3">Uncharacterized protein</fullName>
    </submittedName>
</protein>
<dbReference type="WBParaSite" id="nRc.2.0.1.t14992-RA">
    <property type="protein sequence ID" value="nRc.2.0.1.t14992-RA"/>
    <property type="gene ID" value="nRc.2.0.1.g14992"/>
</dbReference>
<feature type="region of interest" description="Disordered" evidence="1">
    <location>
        <begin position="85"/>
        <end position="114"/>
    </location>
</feature>
<evidence type="ECO:0000313" key="3">
    <source>
        <dbReference type="WBParaSite" id="nRc.2.0.1.t14992-RA"/>
    </source>
</evidence>
<sequence length="114" mass="12797">MVDLLRWSTYWNSRPSDPVYERTSLPVLEIFCAPPFTFPTISPITLPDNLGASPKSFSYEIFSTCFSPLVRPLPLKFEELVAPGPKKVARPPEFTPPLHDIIDHSSPEKPSADI</sequence>
<evidence type="ECO:0000313" key="2">
    <source>
        <dbReference type="Proteomes" id="UP000887565"/>
    </source>
</evidence>
<name>A0A915ILD4_ROMCU</name>
<reference evidence="3" key="1">
    <citation type="submission" date="2022-11" db="UniProtKB">
        <authorList>
            <consortium name="WormBaseParasite"/>
        </authorList>
    </citation>
    <scope>IDENTIFICATION</scope>
</reference>
<proteinExistence type="predicted"/>